<protein>
    <recommendedName>
        <fullName evidence="3">Lipoprotein</fullName>
    </recommendedName>
</protein>
<dbReference type="PROSITE" id="PS51257">
    <property type="entry name" value="PROKAR_LIPOPROTEIN"/>
    <property type="match status" value="1"/>
</dbReference>
<keyword evidence="2" id="KW-1185">Reference proteome</keyword>
<proteinExistence type="predicted"/>
<gene>
    <name evidence="1" type="ORF">GCM10011386_40630</name>
</gene>
<reference evidence="2" key="1">
    <citation type="journal article" date="2019" name="Int. J. Syst. Evol. Microbiol.">
        <title>The Global Catalogue of Microorganisms (GCM) 10K type strain sequencing project: providing services to taxonomists for standard genome sequencing and annotation.</title>
        <authorList>
            <consortium name="The Broad Institute Genomics Platform"/>
            <consortium name="The Broad Institute Genome Sequencing Center for Infectious Disease"/>
            <person name="Wu L."/>
            <person name="Ma J."/>
        </authorList>
    </citation>
    <scope>NUCLEOTIDE SEQUENCE [LARGE SCALE GENOMIC DNA]</scope>
    <source>
        <strain evidence="2">CGMCC 1.15342</strain>
    </source>
</reference>
<evidence type="ECO:0000313" key="2">
    <source>
        <dbReference type="Proteomes" id="UP000597338"/>
    </source>
</evidence>
<dbReference type="EMBL" id="BMIK01000021">
    <property type="protein sequence ID" value="GGC44193.1"/>
    <property type="molecule type" value="Genomic_DNA"/>
</dbReference>
<name>A0ABQ1MPG7_9SPHI</name>
<accession>A0ABQ1MPG7</accession>
<sequence length="140" mass="15451">MSTTTKLAFLTGIFTVLIVVMACEKQSMIGSPEAESLLLERLHDEIDSLAAAYPCDDVTNWRFTPIGEKPCGGPAGYIAYSAEMDTAGFLNKVELYTERQRAYNIKWNAVSDCMFLTPPSRIVCEEGKAKLVRDTEATAE</sequence>
<evidence type="ECO:0008006" key="3">
    <source>
        <dbReference type="Google" id="ProtNLM"/>
    </source>
</evidence>
<dbReference type="RefSeq" id="WP_188753299.1">
    <property type="nucleotide sequence ID" value="NZ_BMIK01000021.1"/>
</dbReference>
<comment type="caution">
    <text evidence="1">The sequence shown here is derived from an EMBL/GenBank/DDBJ whole genome shotgun (WGS) entry which is preliminary data.</text>
</comment>
<dbReference type="Proteomes" id="UP000597338">
    <property type="component" value="Unassembled WGS sequence"/>
</dbReference>
<evidence type="ECO:0000313" key="1">
    <source>
        <dbReference type="EMBL" id="GGC44193.1"/>
    </source>
</evidence>
<organism evidence="1 2">
    <name type="scientific">Parapedobacter defluvii</name>
    <dbReference type="NCBI Taxonomy" id="2045106"/>
    <lineage>
        <taxon>Bacteria</taxon>
        <taxon>Pseudomonadati</taxon>
        <taxon>Bacteroidota</taxon>
        <taxon>Sphingobacteriia</taxon>
        <taxon>Sphingobacteriales</taxon>
        <taxon>Sphingobacteriaceae</taxon>
        <taxon>Parapedobacter</taxon>
    </lineage>
</organism>